<name>A0ABW7Q7I6_9MICO</name>
<comment type="cofactor">
    <cofactor evidence="1">
        <name>Mg(2+)</name>
        <dbReference type="ChEBI" id="CHEBI:18420"/>
    </cofactor>
</comment>
<dbReference type="PROSITE" id="PS00444">
    <property type="entry name" value="POLYPRENYL_SYNTHASE_2"/>
    <property type="match status" value="1"/>
</dbReference>
<evidence type="ECO:0000313" key="7">
    <source>
        <dbReference type="EMBL" id="MFH8250353.1"/>
    </source>
</evidence>
<dbReference type="SFLD" id="SFLDS00005">
    <property type="entry name" value="Isoprenoid_Synthase_Type_I"/>
    <property type="match status" value="1"/>
</dbReference>
<proteinExistence type="inferred from homology"/>
<reference evidence="7 8" key="1">
    <citation type="submission" date="2024-09" db="EMBL/GenBank/DDBJ databases">
        <authorList>
            <person name="Pan X."/>
        </authorList>
    </citation>
    <scope>NUCLEOTIDE SEQUENCE [LARGE SCALE GENOMIC DNA]</scope>
    <source>
        <strain evidence="7 8">B2969</strain>
    </source>
</reference>
<dbReference type="RefSeq" id="WP_396640284.1">
    <property type="nucleotide sequence ID" value="NZ_JBIQWL010000002.1"/>
</dbReference>
<keyword evidence="4" id="KW-0479">Metal-binding</keyword>
<comment type="similarity">
    <text evidence="2 6">Belongs to the FPP/GGPP synthase family.</text>
</comment>
<dbReference type="InterPro" id="IPR033749">
    <property type="entry name" value="Polyprenyl_synt_CS"/>
</dbReference>
<keyword evidence="8" id="KW-1185">Reference proteome</keyword>
<dbReference type="PANTHER" id="PTHR12001">
    <property type="entry name" value="GERANYLGERANYL PYROPHOSPHATE SYNTHASE"/>
    <property type="match status" value="1"/>
</dbReference>
<comment type="caution">
    <text evidence="7">The sequence shown here is derived from an EMBL/GenBank/DDBJ whole genome shotgun (WGS) entry which is preliminary data.</text>
</comment>
<evidence type="ECO:0000256" key="4">
    <source>
        <dbReference type="ARBA" id="ARBA00022723"/>
    </source>
</evidence>
<gene>
    <name evidence="7" type="ORF">ACH3VR_08325</name>
</gene>
<evidence type="ECO:0000256" key="6">
    <source>
        <dbReference type="RuleBase" id="RU004466"/>
    </source>
</evidence>
<dbReference type="EMBL" id="JBIQWL010000002">
    <property type="protein sequence ID" value="MFH8250353.1"/>
    <property type="molecule type" value="Genomic_DNA"/>
</dbReference>
<dbReference type="InterPro" id="IPR008949">
    <property type="entry name" value="Isoprenoid_synthase_dom_sf"/>
</dbReference>
<keyword evidence="5" id="KW-0460">Magnesium</keyword>
<evidence type="ECO:0000256" key="3">
    <source>
        <dbReference type="ARBA" id="ARBA00022679"/>
    </source>
</evidence>
<accession>A0ABW7Q7I6</accession>
<keyword evidence="3 6" id="KW-0808">Transferase</keyword>
<dbReference type="SUPFAM" id="SSF48576">
    <property type="entry name" value="Terpenoid synthases"/>
    <property type="match status" value="1"/>
</dbReference>
<dbReference type="PROSITE" id="PS00723">
    <property type="entry name" value="POLYPRENYL_SYNTHASE_1"/>
    <property type="match status" value="1"/>
</dbReference>
<evidence type="ECO:0000256" key="2">
    <source>
        <dbReference type="ARBA" id="ARBA00006706"/>
    </source>
</evidence>
<evidence type="ECO:0000256" key="1">
    <source>
        <dbReference type="ARBA" id="ARBA00001946"/>
    </source>
</evidence>
<dbReference type="Gene3D" id="1.10.600.10">
    <property type="entry name" value="Farnesyl Diphosphate Synthase"/>
    <property type="match status" value="1"/>
</dbReference>
<evidence type="ECO:0000256" key="5">
    <source>
        <dbReference type="ARBA" id="ARBA00022842"/>
    </source>
</evidence>
<organism evidence="7 8">
    <name type="scientific">Microbacterium alkaliflavum</name>
    <dbReference type="NCBI Taxonomy" id="3248839"/>
    <lineage>
        <taxon>Bacteria</taxon>
        <taxon>Bacillati</taxon>
        <taxon>Actinomycetota</taxon>
        <taxon>Actinomycetes</taxon>
        <taxon>Micrococcales</taxon>
        <taxon>Microbacteriaceae</taxon>
        <taxon>Microbacterium</taxon>
    </lineage>
</organism>
<dbReference type="Pfam" id="PF00348">
    <property type="entry name" value="polyprenyl_synt"/>
    <property type="match status" value="1"/>
</dbReference>
<dbReference type="InterPro" id="IPR000092">
    <property type="entry name" value="Polyprenyl_synt"/>
</dbReference>
<protein>
    <submittedName>
        <fullName evidence="7">Polyprenyl synthetase family protein</fullName>
    </submittedName>
</protein>
<dbReference type="Proteomes" id="UP001610861">
    <property type="component" value="Unassembled WGS sequence"/>
</dbReference>
<dbReference type="PANTHER" id="PTHR12001:SF85">
    <property type="entry name" value="SHORT CHAIN ISOPRENYL DIPHOSPHATE SYNTHASE"/>
    <property type="match status" value="1"/>
</dbReference>
<evidence type="ECO:0000313" key="8">
    <source>
        <dbReference type="Proteomes" id="UP001610861"/>
    </source>
</evidence>
<sequence length="353" mass="36132">MIALAPAPAAAIDDAIDDAVGRIRARSLTLGGGFPTLGDAIARASAGGKRFRPALVAASFQAFGGDPETAPALFPVAAAFELLHTAFVVHDDVIDHDTVRRGIPNVGGEFRERARSRGADASGAALLGDAAAILAGDLLLHEACRLVALADVGPDRRAALLALLDDAVFVSAAGELADVEHSVSVDWADHDALLEAAHDKTAVYSFTAPLCAGAVLAGADAAALATLQRAGGRLGLAFQLVDDLIGAFGSSEQAGRETGGDLREAKRTPLVALARDSGAWSRVNDALAVAHTGPVAVREAQRALDESGARLRLLAVITGTLAEARDAAEDPSLPPAARRLVEELVAAVSERVP</sequence>